<keyword evidence="4" id="KW-0677">Repeat</keyword>
<evidence type="ECO:0000256" key="8">
    <source>
        <dbReference type="ARBA" id="ARBA00023175"/>
    </source>
</evidence>
<proteinExistence type="inferred from homology"/>
<dbReference type="Pfam" id="PF00063">
    <property type="entry name" value="Myosin_head"/>
    <property type="match status" value="1"/>
</dbReference>
<dbReference type="Gene3D" id="1.20.120.720">
    <property type="entry name" value="Myosin VI head, motor domain, U50 subdomain"/>
    <property type="match status" value="1"/>
</dbReference>
<dbReference type="SUPFAM" id="SSF52540">
    <property type="entry name" value="P-loop containing nucleoside triphosphate hydrolases"/>
    <property type="match status" value="1"/>
</dbReference>
<keyword evidence="11" id="KW-0009">Actin-binding</keyword>
<dbReference type="GO" id="GO:0005524">
    <property type="term" value="F:ATP binding"/>
    <property type="evidence" value="ECO:0007669"/>
    <property type="project" value="UniProtKB-KW"/>
</dbReference>
<evidence type="ECO:0000256" key="2">
    <source>
        <dbReference type="ARBA" id="ARBA00004316"/>
    </source>
</evidence>
<reference evidence="14" key="1">
    <citation type="submission" date="2012-08" db="EMBL/GenBank/DDBJ databases">
        <title>The Genome Sequence of Wuchereria bancrofti.</title>
        <authorList>
            <person name="Nutman T.B."/>
            <person name="Fink D.L."/>
            <person name="Russ C."/>
            <person name="Young S."/>
            <person name="Zeng Q."/>
            <person name="Koehrsen M."/>
            <person name="Alvarado L."/>
            <person name="Berlin A."/>
            <person name="Chapman S.B."/>
            <person name="Chen Z."/>
            <person name="Freedman E."/>
            <person name="Gellesch M."/>
            <person name="Goldberg J."/>
            <person name="Griggs A."/>
            <person name="Gujja S."/>
            <person name="Heilman E.R."/>
            <person name="Heiman D."/>
            <person name="Hepburn T."/>
            <person name="Howarth C."/>
            <person name="Jen D."/>
            <person name="Larson L."/>
            <person name="Lewis B."/>
            <person name="Mehta T."/>
            <person name="Park D."/>
            <person name="Pearson M."/>
            <person name="Roberts A."/>
            <person name="Saif S."/>
            <person name="Shea T."/>
            <person name="Shenoy N."/>
            <person name="Sisk P."/>
            <person name="Stolte C."/>
            <person name="Sykes S."/>
            <person name="Walk T."/>
            <person name="White J."/>
            <person name="Yandava C."/>
            <person name="Haas B."/>
            <person name="Henn M.R."/>
            <person name="Nusbaum C."/>
            <person name="Birren B."/>
        </authorList>
    </citation>
    <scope>NUCLEOTIDE SEQUENCE [LARGE SCALE GENOMIC DNA]</scope>
    <source>
        <strain evidence="14">NA</strain>
    </source>
</reference>
<feature type="non-terminal residue" evidence="13">
    <location>
        <position position="167"/>
    </location>
</feature>
<dbReference type="Proteomes" id="UP000004810">
    <property type="component" value="Unassembled WGS sequence"/>
</dbReference>
<dbReference type="PROSITE" id="PS51456">
    <property type="entry name" value="MYOSIN_MOTOR"/>
    <property type="match status" value="1"/>
</dbReference>
<organism evidence="13 14">
    <name type="scientific">Wuchereria bancrofti</name>
    <dbReference type="NCBI Taxonomy" id="6293"/>
    <lineage>
        <taxon>Eukaryota</taxon>
        <taxon>Metazoa</taxon>
        <taxon>Ecdysozoa</taxon>
        <taxon>Nematoda</taxon>
        <taxon>Chromadorea</taxon>
        <taxon>Rhabditida</taxon>
        <taxon>Spirurina</taxon>
        <taxon>Spiruromorpha</taxon>
        <taxon>Filarioidea</taxon>
        <taxon>Onchocercidae</taxon>
        <taxon>Wuchereria</taxon>
    </lineage>
</organism>
<keyword evidence="6" id="KW-0067">ATP-binding</keyword>
<dbReference type="GO" id="GO:0042995">
    <property type="term" value="C:cell projection"/>
    <property type="evidence" value="ECO:0007669"/>
    <property type="project" value="UniProtKB-SubCell"/>
</dbReference>
<keyword evidence="8" id="KW-0505">Motor protein</keyword>
<keyword evidence="7 11" id="KW-0518">Myosin</keyword>
<dbReference type="PANTHER" id="PTHR46256">
    <property type="entry name" value="AGAP011099-PA"/>
    <property type="match status" value="1"/>
</dbReference>
<evidence type="ECO:0000256" key="6">
    <source>
        <dbReference type="ARBA" id="ARBA00022840"/>
    </source>
</evidence>
<dbReference type="InterPro" id="IPR036961">
    <property type="entry name" value="Kinesin_motor_dom_sf"/>
</dbReference>
<sequence length="167" mass="19901">MKEKKKSQMYFDITYYRDSLAQLLYEQLVDWILQRINGTTTNGCNFINSNNMATITLIDCYGFERSTGMNGFEQFCINLYNERLEWYYQQKVLRELQWEYQKDNISGVDTQSNQWFNNEPVIELLLQRPNGLLPALDDETKFPKRFTFLITTHTTYKLYSTSVTCNQ</sequence>
<dbReference type="GO" id="GO:0000146">
    <property type="term" value="F:microfilament motor activity"/>
    <property type="evidence" value="ECO:0007669"/>
    <property type="project" value="TreeGrafter"/>
</dbReference>
<comment type="caution">
    <text evidence="11">Lacks conserved residue(s) required for the propagation of feature annotation.</text>
</comment>
<evidence type="ECO:0000256" key="10">
    <source>
        <dbReference type="ARBA" id="ARBA00023273"/>
    </source>
</evidence>
<accession>J9DWD6</accession>
<keyword evidence="5" id="KW-0547">Nucleotide-binding</keyword>
<evidence type="ECO:0000256" key="11">
    <source>
        <dbReference type="PROSITE-ProRule" id="PRU00782"/>
    </source>
</evidence>
<dbReference type="Gene3D" id="1.20.58.530">
    <property type="match status" value="1"/>
</dbReference>
<dbReference type="GO" id="GO:0004674">
    <property type="term" value="F:protein serine/threonine kinase activity"/>
    <property type="evidence" value="ECO:0007669"/>
    <property type="project" value="TreeGrafter"/>
</dbReference>
<comment type="caution">
    <text evidence="13">The sequence shown here is derived from an EMBL/GenBank/DDBJ whole genome shotgun (WGS) entry which is preliminary data.</text>
</comment>
<evidence type="ECO:0000256" key="7">
    <source>
        <dbReference type="ARBA" id="ARBA00023123"/>
    </source>
</evidence>
<dbReference type="PANTHER" id="PTHR46256:SF3">
    <property type="entry name" value="MYOSIN MOTOR DOMAIN-CONTAINING PROTEIN"/>
    <property type="match status" value="1"/>
</dbReference>
<evidence type="ECO:0000256" key="5">
    <source>
        <dbReference type="ARBA" id="ARBA00022741"/>
    </source>
</evidence>
<keyword evidence="9" id="KW-0206">Cytoskeleton</keyword>
<dbReference type="InterPro" id="IPR001609">
    <property type="entry name" value="Myosin_head_motor_dom-like"/>
</dbReference>
<protein>
    <recommendedName>
        <fullName evidence="12">Myosin motor domain-containing protein</fullName>
    </recommendedName>
</protein>
<evidence type="ECO:0000256" key="9">
    <source>
        <dbReference type="ARBA" id="ARBA00023212"/>
    </source>
</evidence>
<dbReference type="InterPro" id="IPR052409">
    <property type="entry name" value="Myosin-III_kinase_activity"/>
</dbReference>
<evidence type="ECO:0000313" key="13">
    <source>
        <dbReference type="EMBL" id="EJW74061.1"/>
    </source>
</evidence>
<gene>
    <name evidence="13" type="ORF">WUBG_15032</name>
</gene>
<dbReference type="GO" id="GO:0030832">
    <property type="term" value="P:regulation of actin filament length"/>
    <property type="evidence" value="ECO:0007669"/>
    <property type="project" value="TreeGrafter"/>
</dbReference>
<dbReference type="EMBL" id="ADBV01012931">
    <property type="protein sequence ID" value="EJW74061.1"/>
    <property type="molecule type" value="Genomic_DNA"/>
</dbReference>
<comment type="subcellular location">
    <subcellularLocation>
        <location evidence="2">Cell projection</location>
    </subcellularLocation>
    <subcellularLocation>
        <location evidence="1">Cytoplasm</location>
        <location evidence="1">Cytoskeleton</location>
    </subcellularLocation>
</comment>
<dbReference type="AlphaFoldDB" id="J9DWD6"/>
<name>J9DWD6_WUCBA</name>
<comment type="similarity">
    <text evidence="11">Belongs to the TRAFAC class myosin-kinesin ATPase superfamily. Myosin family.</text>
</comment>
<evidence type="ECO:0000256" key="4">
    <source>
        <dbReference type="ARBA" id="ARBA00022737"/>
    </source>
</evidence>
<dbReference type="InterPro" id="IPR027417">
    <property type="entry name" value="P-loop_NTPase"/>
</dbReference>
<dbReference type="GO" id="GO:0016459">
    <property type="term" value="C:myosin complex"/>
    <property type="evidence" value="ECO:0007669"/>
    <property type="project" value="UniProtKB-KW"/>
</dbReference>
<keyword evidence="3" id="KW-0963">Cytoplasm</keyword>
<evidence type="ECO:0000313" key="14">
    <source>
        <dbReference type="Proteomes" id="UP000004810"/>
    </source>
</evidence>
<evidence type="ECO:0000256" key="1">
    <source>
        <dbReference type="ARBA" id="ARBA00004245"/>
    </source>
</evidence>
<feature type="domain" description="Myosin motor" evidence="12">
    <location>
        <begin position="1"/>
        <end position="167"/>
    </location>
</feature>
<dbReference type="Gene3D" id="3.40.850.10">
    <property type="entry name" value="Kinesin motor domain"/>
    <property type="match status" value="1"/>
</dbReference>
<evidence type="ECO:0000256" key="3">
    <source>
        <dbReference type="ARBA" id="ARBA00022490"/>
    </source>
</evidence>
<dbReference type="GO" id="GO:0003779">
    <property type="term" value="F:actin binding"/>
    <property type="evidence" value="ECO:0007669"/>
    <property type="project" value="UniProtKB-KW"/>
</dbReference>
<evidence type="ECO:0000259" key="12">
    <source>
        <dbReference type="PROSITE" id="PS51456"/>
    </source>
</evidence>
<keyword evidence="10" id="KW-0966">Cell projection</keyword>